<dbReference type="Proteomes" id="UP000249130">
    <property type="component" value="Unassembled WGS sequence"/>
</dbReference>
<dbReference type="PIRSF" id="PIRSF016919">
    <property type="entry name" value="HupE_UreJ"/>
    <property type="match status" value="1"/>
</dbReference>
<gene>
    <name evidence="3" type="ORF">CH341_13770</name>
</gene>
<evidence type="ECO:0000256" key="1">
    <source>
        <dbReference type="SAM" id="Phobius"/>
    </source>
</evidence>
<dbReference type="InterPro" id="IPR007038">
    <property type="entry name" value="HupE_UreJ"/>
</dbReference>
<feature type="transmembrane region" description="Helical" evidence="1">
    <location>
        <begin position="117"/>
        <end position="134"/>
    </location>
</feature>
<reference evidence="3 4" key="1">
    <citation type="submission" date="2017-07" db="EMBL/GenBank/DDBJ databases">
        <title>Draft Genome Sequences of Select Purple Nonsulfur Bacteria.</title>
        <authorList>
            <person name="Lasarre B."/>
            <person name="Mckinlay J.B."/>
        </authorList>
    </citation>
    <scope>NUCLEOTIDE SEQUENCE [LARGE SCALE GENOMIC DNA]</scope>
    <source>
        <strain evidence="3 4">DSM 5909</strain>
    </source>
</reference>
<protein>
    <submittedName>
        <fullName evidence="3">Ni/Fe hydrogenase</fullName>
    </submittedName>
</protein>
<feature type="signal peptide" evidence="2">
    <location>
        <begin position="1"/>
        <end position="25"/>
    </location>
</feature>
<dbReference type="OrthoDB" id="9808192at2"/>
<proteinExistence type="predicted"/>
<organism evidence="3 4">
    <name type="scientific">Rhodoplanes roseus</name>
    <dbReference type="NCBI Taxonomy" id="29409"/>
    <lineage>
        <taxon>Bacteria</taxon>
        <taxon>Pseudomonadati</taxon>
        <taxon>Pseudomonadota</taxon>
        <taxon>Alphaproteobacteria</taxon>
        <taxon>Hyphomicrobiales</taxon>
        <taxon>Nitrobacteraceae</taxon>
        <taxon>Rhodoplanes</taxon>
    </lineage>
</organism>
<keyword evidence="2" id="KW-0732">Signal</keyword>
<dbReference type="Pfam" id="PF04955">
    <property type="entry name" value="HupE_UreJ"/>
    <property type="match status" value="1"/>
</dbReference>
<evidence type="ECO:0000313" key="4">
    <source>
        <dbReference type="Proteomes" id="UP000249130"/>
    </source>
</evidence>
<accession>A0A327L0R6</accession>
<dbReference type="EMBL" id="NPEX01000083">
    <property type="protein sequence ID" value="RAI43535.1"/>
    <property type="molecule type" value="Genomic_DNA"/>
</dbReference>
<dbReference type="AlphaFoldDB" id="A0A327L0R6"/>
<name>A0A327L0R6_9BRAD</name>
<feature type="transmembrane region" description="Helical" evidence="1">
    <location>
        <begin position="49"/>
        <end position="70"/>
    </location>
</feature>
<feature type="transmembrane region" description="Helical" evidence="1">
    <location>
        <begin position="82"/>
        <end position="111"/>
    </location>
</feature>
<keyword evidence="1" id="KW-0472">Membrane</keyword>
<sequence>MPPVPSKSLPLAALLAAIPLAPALAHTGSGVAIGLQSGLLHPITGADHLVAMVAVGLWGAQLGAPAIWVLPITFPLVMAVGGLIGLAGVPLPFVEPVVALSGLALGLLIALHVRPPLWAAAVLVGVFAIFHGYAHGRELPGAADPTAYAVGFVVATGLLHLTGILIGVLVAWPAGARLVRVCGAAIGCVGLYFLLASVGVLS</sequence>
<evidence type="ECO:0000313" key="3">
    <source>
        <dbReference type="EMBL" id="RAI43535.1"/>
    </source>
</evidence>
<evidence type="ECO:0000256" key="2">
    <source>
        <dbReference type="SAM" id="SignalP"/>
    </source>
</evidence>
<feature type="chain" id="PRO_5016280110" evidence="2">
    <location>
        <begin position="26"/>
        <end position="202"/>
    </location>
</feature>
<keyword evidence="1" id="KW-1133">Transmembrane helix</keyword>
<comment type="caution">
    <text evidence="3">The sequence shown here is derived from an EMBL/GenBank/DDBJ whole genome shotgun (WGS) entry which is preliminary data.</text>
</comment>
<feature type="transmembrane region" description="Helical" evidence="1">
    <location>
        <begin position="178"/>
        <end position="201"/>
    </location>
</feature>
<keyword evidence="1" id="KW-0812">Transmembrane</keyword>
<feature type="transmembrane region" description="Helical" evidence="1">
    <location>
        <begin position="146"/>
        <end position="172"/>
    </location>
</feature>
<keyword evidence="4" id="KW-1185">Reference proteome</keyword>
<dbReference type="RefSeq" id="WP_111419605.1">
    <property type="nucleotide sequence ID" value="NZ_NPEX01000083.1"/>
</dbReference>